<evidence type="ECO:0008006" key="4">
    <source>
        <dbReference type="Google" id="ProtNLM"/>
    </source>
</evidence>
<feature type="compositionally biased region" description="Polar residues" evidence="1">
    <location>
        <begin position="342"/>
        <end position="355"/>
    </location>
</feature>
<proteinExistence type="predicted"/>
<comment type="caution">
    <text evidence="2">The sequence shown here is derived from an EMBL/GenBank/DDBJ whole genome shotgun (WGS) entry which is preliminary data.</text>
</comment>
<evidence type="ECO:0000256" key="1">
    <source>
        <dbReference type="SAM" id="MobiDB-lite"/>
    </source>
</evidence>
<evidence type="ECO:0000313" key="3">
    <source>
        <dbReference type="Proteomes" id="UP000003323"/>
    </source>
</evidence>
<accession>E0Q6W4</accession>
<name>E0Q6W4_9BIFI</name>
<dbReference type="HOGENOM" id="CLU_780025_0_0_11"/>
<evidence type="ECO:0000313" key="2">
    <source>
        <dbReference type="EMBL" id="EFM41479.1"/>
    </source>
</evidence>
<feature type="compositionally biased region" description="Low complexity" evidence="1">
    <location>
        <begin position="276"/>
        <end position="333"/>
    </location>
</feature>
<feature type="compositionally biased region" description="Basic and acidic residues" evidence="1">
    <location>
        <begin position="255"/>
        <end position="275"/>
    </location>
</feature>
<feature type="region of interest" description="Disordered" evidence="1">
    <location>
        <begin position="245"/>
        <end position="355"/>
    </location>
</feature>
<dbReference type="Proteomes" id="UP000003323">
    <property type="component" value="Unassembled WGS sequence"/>
</dbReference>
<reference evidence="2 3" key="1">
    <citation type="submission" date="2010-08" db="EMBL/GenBank/DDBJ databases">
        <authorList>
            <person name="Muzny D."/>
            <person name="Qin X."/>
            <person name="Deng J."/>
            <person name="Jiang H."/>
            <person name="Liu Y."/>
            <person name="Qu J."/>
            <person name="Song X.-Z."/>
            <person name="Zhang L."/>
            <person name="Thornton R."/>
            <person name="Coyle M."/>
            <person name="Francisco L."/>
            <person name="Jackson L."/>
            <person name="Javaid M."/>
            <person name="Korchina V."/>
            <person name="Kovar C."/>
            <person name="Mata R."/>
            <person name="Mathew T."/>
            <person name="Ngo R."/>
            <person name="Nguyen L."/>
            <person name="Nguyen N."/>
            <person name="Okwuonu G."/>
            <person name="Ongeri F."/>
            <person name="Pham C."/>
            <person name="Simmons D."/>
            <person name="Wilczek-Boney K."/>
            <person name="Hale W."/>
            <person name="Jakkamsetti A."/>
            <person name="Pham P."/>
            <person name="Ruth R."/>
            <person name="San Lucas F."/>
            <person name="Warren J."/>
            <person name="Zhang J."/>
            <person name="Zhao Z."/>
            <person name="Zhou C."/>
            <person name="Zhu D."/>
            <person name="Lee S."/>
            <person name="Bess C."/>
            <person name="Blankenburg K."/>
            <person name="Forbes L."/>
            <person name="Fu Q."/>
            <person name="Gubbala S."/>
            <person name="Hirani K."/>
            <person name="Jayaseelan J.C."/>
            <person name="Lara F."/>
            <person name="Munidasa M."/>
            <person name="Palculict T."/>
            <person name="Patil S."/>
            <person name="Pu L.-L."/>
            <person name="Saada N."/>
            <person name="Tang L."/>
            <person name="Weissenberger G."/>
            <person name="Zhu Y."/>
            <person name="Hemphill L."/>
            <person name="Shang Y."/>
            <person name="Youmans B."/>
            <person name="Ayvaz T."/>
            <person name="Ross M."/>
            <person name="Santibanez J."/>
            <person name="Aqrawi P."/>
            <person name="Gross S."/>
            <person name="Joshi V."/>
            <person name="Fowler G."/>
            <person name="Nazareth L."/>
            <person name="Reid J."/>
            <person name="Worley K."/>
            <person name="Petrosino J."/>
            <person name="Highlander S."/>
            <person name="Gibbs R."/>
        </authorList>
    </citation>
    <scope>NUCLEOTIDE SEQUENCE [LARGE SCALE GENOMIC DNA]</scope>
    <source>
        <strain evidence="2 3">ATCC 27679</strain>
    </source>
</reference>
<sequence length="355" mass="37392">MVVAFCIVGGTCEKGRIMENIKNTEAVRDDGEEATSGEKHIKPSVKITVIAVAALVVFGCAGGGYTYASTRAYGDYEAQVKSAKTIDAKLVKKVESAQQLAKATKDTDVLDKTVLDSLNASVKSGEAQKGSPKAEDVNKWMLWDVSKAKTTVADDISAATKAISSIDAAMGKVDASKTAKQVKDAKDALNKTVSDAETLYKDSEGKVADDKTRESLKAAIDTAKKTSDDKKSDVKALNAQKDAVSKAVTGVNDSKTAKEQADAEAKAKAEAEEAARQAAQQQSQAQTQNYSNTNYNRTNSGTSTYSAPTQQAQTQQSAPQQSQTQNNSSSSSSGYANFCGTVDTSGNESTLTPCD</sequence>
<organism evidence="2 3">
    <name type="scientific">Bifidobacterium dentium ATCC 27679</name>
    <dbReference type="NCBI Taxonomy" id="871562"/>
    <lineage>
        <taxon>Bacteria</taxon>
        <taxon>Bacillati</taxon>
        <taxon>Actinomycetota</taxon>
        <taxon>Actinomycetes</taxon>
        <taxon>Bifidobacteriales</taxon>
        <taxon>Bifidobacteriaceae</taxon>
        <taxon>Bifidobacterium</taxon>
    </lineage>
</organism>
<protein>
    <recommendedName>
        <fullName evidence="4">Colicin transporter</fullName>
    </recommendedName>
</protein>
<dbReference type="EMBL" id="AEEQ01000009">
    <property type="protein sequence ID" value="EFM41479.1"/>
    <property type="molecule type" value="Genomic_DNA"/>
</dbReference>
<dbReference type="AlphaFoldDB" id="E0Q6W4"/>
<gene>
    <name evidence="2" type="ORF">HMPREF0168_0872</name>
</gene>